<name>A0ACD5C0K2_9SPHI</name>
<reference evidence="1" key="1">
    <citation type="submission" date="2024-04" db="EMBL/GenBank/DDBJ databases">
        <title>Complete genome sequence of Sphingobacterium thalpophiium BAA-1094.</title>
        <authorList>
            <person name="Adaikpoh B.I."/>
        </authorList>
    </citation>
    <scope>NUCLEOTIDE SEQUENCE</scope>
    <source>
        <strain evidence="1">BAA-1094</strain>
    </source>
</reference>
<gene>
    <name evidence="1" type="ORF">AACH28_22535</name>
</gene>
<evidence type="ECO:0000313" key="1">
    <source>
        <dbReference type="EMBL" id="WZN55371.1"/>
    </source>
</evidence>
<keyword evidence="2" id="KW-1185">Reference proteome</keyword>
<dbReference type="Proteomes" id="UP001485301">
    <property type="component" value="Chromosome"/>
</dbReference>
<proteinExistence type="predicted"/>
<dbReference type="EMBL" id="CP151087">
    <property type="protein sequence ID" value="WZN55371.1"/>
    <property type="molecule type" value="Genomic_DNA"/>
</dbReference>
<organism evidence="1 2">
    <name type="scientific">Sphingobacterium thalpophilum</name>
    <dbReference type="NCBI Taxonomy" id="259"/>
    <lineage>
        <taxon>Bacteria</taxon>
        <taxon>Pseudomonadati</taxon>
        <taxon>Bacteroidota</taxon>
        <taxon>Sphingobacteriia</taxon>
        <taxon>Sphingobacteriales</taxon>
        <taxon>Sphingobacteriaceae</taxon>
        <taxon>Sphingobacterium</taxon>
    </lineage>
</organism>
<sequence>MTNSRAIAIMIFFTQSYSLKSFNFTTFEYAAKCHKMTNKSSKEKIALLIKNARISKGYSQQQLADLVKLNLRSVQRIEKAEVLPRAYTLNLMAVQLDLDIALLKETEPVHEILEKKVAQQTKPALNKAQKLIVSITSGILGILLISAFLSQSTSFPETSFELFLLLAVAVLIYGIILWWTWRNR</sequence>
<evidence type="ECO:0000313" key="2">
    <source>
        <dbReference type="Proteomes" id="UP001485301"/>
    </source>
</evidence>
<protein>
    <submittedName>
        <fullName evidence="1">Helix-turn-helix domain-containing protein</fullName>
    </submittedName>
</protein>
<accession>A0ACD5C0K2</accession>